<keyword evidence="2" id="KW-1185">Reference proteome</keyword>
<evidence type="ECO:0000313" key="1">
    <source>
        <dbReference type="EMBL" id="KAG6506139.1"/>
    </source>
</evidence>
<protein>
    <recommendedName>
        <fullName evidence="3">CCHC-type domain-containing protein</fullName>
    </recommendedName>
</protein>
<comment type="caution">
    <text evidence="1">The sequence shown here is derived from an EMBL/GenBank/DDBJ whole genome shotgun (WGS) entry which is preliminary data.</text>
</comment>
<accession>A0A8J5GTL8</accession>
<proteinExistence type="predicted"/>
<organism evidence="1 2">
    <name type="scientific">Zingiber officinale</name>
    <name type="common">Ginger</name>
    <name type="synonym">Amomum zingiber</name>
    <dbReference type="NCBI Taxonomy" id="94328"/>
    <lineage>
        <taxon>Eukaryota</taxon>
        <taxon>Viridiplantae</taxon>
        <taxon>Streptophyta</taxon>
        <taxon>Embryophyta</taxon>
        <taxon>Tracheophyta</taxon>
        <taxon>Spermatophyta</taxon>
        <taxon>Magnoliopsida</taxon>
        <taxon>Liliopsida</taxon>
        <taxon>Zingiberales</taxon>
        <taxon>Zingiberaceae</taxon>
        <taxon>Zingiber</taxon>
    </lineage>
</organism>
<dbReference type="Proteomes" id="UP000734854">
    <property type="component" value="Unassembled WGS sequence"/>
</dbReference>
<reference evidence="1 2" key="1">
    <citation type="submission" date="2020-08" db="EMBL/GenBank/DDBJ databases">
        <title>Plant Genome Project.</title>
        <authorList>
            <person name="Zhang R.-G."/>
        </authorList>
    </citation>
    <scope>NUCLEOTIDE SEQUENCE [LARGE SCALE GENOMIC DNA]</scope>
    <source>
        <tissue evidence="1">Rhizome</tissue>
    </source>
</reference>
<gene>
    <name evidence="1" type="ORF">ZIOFF_031456</name>
</gene>
<sequence length="142" mass="16392">MDQVDELLILVSRLKDLKIEVSDTLHVAAIIVKLSTTWNGYRKKLLHTSEDFTINQLIKHIRIEEETRIRENKFAYESGSKVNNIESKKAGYSGKKRKFAETSSQNFANKKKTKTCYFCGKKAHCQNECRFYKKLKVEGNAG</sequence>
<dbReference type="Pfam" id="PF14223">
    <property type="entry name" value="Retrotran_gag_2"/>
    <property type="match status" value="1"/>
</dbReference>
<dbReference type="EMBL" id="JACMSC010000009">
    <property type="protein sequence ID" value="KAG6506139.1"/>
    <property type="molecule type" value="Genomic_DNA"/>
</dbReference>
<dbReference type="AlphaFoldDB" id="A0A8J5GTL8"/>
<evidence type="ECO:0000313" key="2">
    <source>
        <dbReference type="Proteomes" id="UP000734854"/>
    </source>
</evidence>
<evidence type="ECO:0008006" key="3">
    <source>
        <dbReference type="Google" id="ProtNLM"/>
    </source>
</evidence>
<name>A0A8J5GTL8_ZINOF</name>